<evidence type="ECO:0000259" key="3">
    <source>
        <dbReference type="Pfam" id="PF03399"/>
    </source>
</evidence>
<evidence type="ECO:0000313" key="4">
    <source>
        <dbReference type="EMBL" id="SGZ40934.1"/>
    </source>
</evidence>
<dbReference type="GO" id="GO:0070390">
    <property type="term" value="C:transcription export complex 2"/>
    <property type="evidence" value="ECO:0007669"/>
    <property type="project" value="UniProtKB-UniRule"/>
</dbReference>
<evidence type="ECO:0000256" key="1">
    <source>
        <dbReference type="PIRNR" id="PIRNR037320"/>
    </source>
</evidence>
<gene>
    <name evidence="4" type="ORF">HGUI_03134</name>
</gene>
<name>A0A1L0FN01_9ASCO</name>
<sequence>MTNKSPKSNTKKNPKQSPKNQSNKFPFDLYQTSPLVSNHEKLNSMNSSKRIPIDTPKFMKGKNMNIEPKEFAQHPWDVNNQKKMEKLIKKNSSNTQGLLDQLKSMREEERKKMETLKLVDSADASKSLKDAINFQGSCMQMCPIFECVRRDVENSLSKIEKDTHGNVDYKRAMKVFSRPAAFAPPPLPSDVRPPKVLVQSLDYIIDNLLDLLPENESFIWDRTRSIRQDFTLQNYFGPECVECNEKIVRIHILILHSMIKSGIEYSKQQELEQLNKTIITLCDIYDEGRKKGYVYPNEAEIRSYRCLLNPRDSSIDFQAQGLSEDVLNDDMFNVSMTFRRIMSNSSIRERGAPSKKKNGLNLARSFFQLIKDETKVPLLLAMFLENYVNEMRFHGLLKMKVSWSKKLIDKVSFDTAIDLFLFNNDQEIMDLCDFYNIEFDATNRTFNLSTLMTDNPSGIDQKKALSDVSLKFIDDKLKSIGSKSLIINMNRNTIDIKSTFKSPKPIKIAENSLKPTQKTSVNKEEKKNLRTVDKEKNKEKTTKTTSEEIKSLSSTQKTEKKENFEGGFNQNQIINNTPVMEFKKRNDLFNQTPSKVTPNNPTKIVNLEAGKKIASDSPGINVDEIKKNTFKIIYQELIEETSEMLLNNLTKNIVRNEVTKAKNDLNNVKNIKSDEPKTDDALNVKNVVVDKKQREMLLLDFLKSPTISNKLKSISNANDHENIILTPLKKVKRKLKISKELFSNSKKNQLILKNYINHVNYNMKSNTLFNKFDNFDICWNCYSSDWSDVSIKAILKLLNINKIPFVYNHEKINLKVCKYGINDNLENTQLLMFNTGINTSYINDFDEHMESERNNLIDILEQLKNKCYMKLDVLILFWKNDGLSMFDLKFFEKYDFVNSYRVLDIDDPSVVQTLELALNKISIDFDFKLNGDVGKNTIQSRYKKEISKSEISMISMLKLDEIQRSLRKARKVVEYKNEGKLFEDFNRNKKRKLSTGQVDKKKKYSFDTNEPLSSNSTFESPSASFLVNKNNIPTLNFGNNNQRKSTFNYKTERDRRIITPIEQSHFMASSSSPKM</sequence>
<dbReference type="EMBL" id="FQNF01000070">
    <property type="protein sequence ID" value="SGZ40934.1"/>
    <property type="molecule type" value="Genomic_DNA"/>
</dbReference>
<feature type="region of interest" description="Disordered" evidence="2">
    <location>
        <begin position="512"/>
        <end position="570"/>
    </location>
</feature>
<feature type="domain" description="SAC3/GANP/THP3 conserved" evidence="3">
    <location>
        <begin position="141"/>
        <end position="440"/>
    </location>
</feature>
<dbReference type="InterPro" id="IPR005062">
    <property type="entry name" value="SAC3/GANP/THP3_conserved"/>
</dbReference>
<organism evidence="4 5">
    <name type="scientific">Hanseniaspora guilliermondii</name>
    <dbReference type="NCBI Taxonomy" id="56406"/>
    <lineage>
        <taxon>Eukaryota</taxon>
        <taxon>Fungi</taxon>
        <taxon>Dikarya</taxon>
        <taxon>Ascomycota</taxon>
        <taxon>Saccharomycotina</taxon>
        <taxon>Saccharomycetes</taxon>
        <taxon>Saccharomycodales</taxon>
        <taxon>Saccharomycodaceae</taxon>
        <taxon>Hanseniaspora</taxon>
    </lineage>
</organism>
<dbReference type="OrthoDB" id="3972203at2759"/>
<dbReference type="Proteomes" id="UP000183365">
    <property type="component" value="Unassembled WGS sequence"/>
</dbReference>
<comment type="similarity">
    <text evidence="1">Belongs to the SAC3 family.</text>
</comment>
<dbReference type="GO" id="GO:0006406">
    <property type="term" value="P:mRNA export from nucleus"/>
    <property type="evidence" value="ECO:0007669"/>
    <property type="project" value="UniProtKB-UniRule"/>
</dbReference>
<evidence type="ECO:0000256" key="2">
    <source>
        <dbReference type="SAM" id="MobiDB-lite"/>
    </source>
</evidence>
<evidence type="ECO:0000313" key="5">
    <source>
        <dbReference type="Proteomes" id="UP000183365"/>
    </source>
</evidence>
<keyword evidence="5" id="KW-1185">Reference proteome</keyword>
<dbReference type="Pfam" id="PF03399">
    <property type="entry name" value="SAC3_GANP"/>
    <property type="match status" value="1"/>
</dbReference>
<protein>
    <recommendedName>
        <fullName evidence="1">Nuclear mRNA export factor</fullName>
    </recommendedName>
</protein>
<dbReference type="PANTHER" id="PTHR12436:SF3">
    <property type="entry name" value="GERMINAL-CENTER ASSOCIATED NUCLEAR PROTEIN"/>
    <property type="match status" value="1"/>
</dbReference>
<proteinExistence type="inferred from homology"/>
<accession>A0A1L0FN01</accession>
<comment type="subcellular location">
    <subcellularLocation>
        <location evidence="1">Nucleus envelope</location>
    </subcellularLocation>
</comment>
<dbReference type="PANTHER" id="PTHR12436">
    <property type="entry name" value="80 KDA MCM3-ASSOCIATED PROTEIN"/>
    <property type="match status" value="1"/>
</dbReference>
<dbReference type="AlphaFoldDB" id="A0A1L0FN01"/>
<dbReference type="VEuPathDB" id="FungiDB:HGUI_03134"/>
<dbReference type="InterPro" id="IPR017173">
    <property type="entry name" value="Sac3"/>
</dbReference>
<dbReference type="InterPro" id="IPR045107">
    <property type="entry name" value="SAC3/GANP/THP3"/>
</dbReference>
<feature type="compositionally biased region" description="Low complexity" evidence="2">
    <location>
        <begin position="15"/>
        <end position="24"/>
    </location>
</feature>
<reference evidence="5" key="1">
    <citation type="submission" date="2016-11" db="EMBL/GenBank/DDBJ databases">
        <authorList>
            <person name="Guldener U."/>
        </authorList>
    </citation>
    <scope>NUCLEOTIDE SEQUENCE [LARGE SCALE GENOMIC DNA]</scope>
</reference>
<feature type="compositionally biased region" description="Basic and acidic residues" evidence="2">
    <location>
        <begin position="521"/>
        <end position="550"/>
    </location>
</feature>
<dbReference type="GO" id="GO:0005737">
    <property type="term" value="C:cytoplasm"/>
    <property type="evidence" value="ECO:0007669"/>
    <property type="project" value="TreeGrafter"/>
</dbReference>
<dbReference type="GO" id="GO:0042274">
    <property type="term" value="P:ribosomal small subunit biogenesis"/>
    <property type="evidence" value="ECO:0007669"/>
    <property type="project" value="UniProtKB-UniRule"/>
</dbReference>
<feature type="region of interest" description="Disordered" evidence="2">
    <location>
        <begin position="1"/>
        <end position="28"/>
    </location>
</feature>
<dbReference type="Gene3D" id="1.25.40.990">
    <property type="match status" value="1"/>
</dbReference>
<keyword evidence="1" id="KW-0539">Nucleus</keyword>
<dbReference type="PIRSF" id="PIRSF037320">
    <property type="entry name" value="mRNA_export_factor_Sac3"/>
    <property type="match status" value="1"/>
</dbReference>
<dbReference type="GO" id="GO:0005635">
    <property type="term" value="C:nuclear envelope"/>
    <property type="evidence" value="ECO:0007669"/>
    <property type="project" value="UniProtKB-SubCell"/>
</dbReference>